<organism evidence="1 2">
    <name type="scientific">Paramuricea clavata</name>
    <name type="common">Red gorgonian</name>
    <name type="synonym">Violescent sea-whip</name>
    <dbReference type="NCBI Taxonomy" id="317549"/>
    <lineage>
        <taxon>Eukaryota</taxon>
        <taxon>Metazoa</taxon>
        <taxon>Cnidaria</taxon>
        <taxon>Anthozoa</taxon>
        <taxon>Octocorallia</taxon>
        <taxon>Malacalcyonacea</taxon>
        <taxon>Plexauridae</taxon>
        <taxon>Paramuricea</taxon>
    </lineage>
</organism>
<dbReference type="PANTHER" id="PTHR33206:SF1">
    <property type="entry name" value="DNA-DIRECTED DNA POLYMERASE"/>
    <property type="match status" value="1"/>
</dbReference>
<gene>
    <name evidence="1" type="ORF">PACLA_8A087288</name>
</gene>
<dbReference type="PANTHER" id="PTHR33206">
    <property type="entry name" value="PROTEIN CBG10425"/>
    <property type="match status" value="1"/>
</dbReference>
<sequence length="252" mass="30018">MPTGQFSRRLEEDGFKKKWSGKMAIECTWLEWQAFSRQIEIRHEYNNTEKRISARRLPVDGFHAESQTVFQFHGCYWHGHNYHLNRGKEVNETPDKPMVELLEETQKNSAYIRKQGYNLVECWECEWRATKKTNKELQRFIATRLRRPLAKMETMSMENILTAVRNETLFGCVECDIHVPDNLRDHFQEMCPIFKNIDISRDDIGEFMKTYAEENDIMRQPRRSLIGSMVGKKILLATPLLKWYFIEHVYST</sequence>
<name>A0A6S7KLG8_PARCT</name>
<protein>
    <submittedName>
        <fullName evidence="1">Zinc finger and SCAN domain-containing 22</fullName>
    </submittedName>
</protein>
<reference evidence="1" key="1">
    <citation type="submission" date="2020-04" db="EMBL/GenBank/DDBJ databases">
        <authorList>
            <person name="Alioto T."/>
            <person name="Alioto T."/>
            <person name="Gomez Garrido J."/>
        </authorList>
    </citation>
    <scope>NUCLEOTIDE SEQUENCE</scope>
    <source>
        <strain evidence="1">A484AB</strain>
    </source>
</reference>
<comment type="caution">
    <text evidence="1">The sequence shown here is derived from an EMBL/GenBank/DDBJ whole genome shotgun (WGS) entry which is preliminary data.</text>
</comment>
<dbReference type="EMBL" id="CACRXK020011382">
    <property type="protein sequence ID" value="CAB4021328.1"/>
    <property type="molecule type" value="Genomic_DNA"/>
</dbReference>
<proteinExistence type="predicted"/>
<accession>A0A6S7KLG8</accession>
<dbReference type="Proteomes" id="UP001152795">
    <property type="component" value="Unassembled WGS sequence"/>
</dbReference>
<keyword evidence="2" id="KW-1185">Reference proteome</keyword>
<dbReference type="OrthoDB" id="6153129at2759"/>
<dbReference type="AlphaFoldDB" id="A0A6S7KLG8"/>
<evidence type="ECO:0000313" key="1">
    <source>
        <dbReference type="EMBL" id="CAB4021328.1"/>
    </source>
</evidence>
<dbReference type="Gene3D" id="3.40.960.10">
    <property type="entry name" value="VSR Endonuclease"/>
    <property type="match status" value="1"/>
</dbReference>
<evidence type="ECO:0000313" key="2">
    <source>
        <dbReference type="Proteomes" id="UP001152795"/>
    </source>
</evidence>